<dbReference type="SUPFAM" id="SSF48371">
    <property type="entry name" value="ARM repeat"/>
    <property type="match status" value="1"/>
</dbReference>
<gene>
    <name evidence="3" type="ORF">CDAUBV1_LOCUS203</name>
</gene>
<dbReference type="Proteomes" id="UP001497525">
    <property type="component" value="Unassembled WGS sequence"/>
</dbReference>
<feature type="region of interest" description="Disordered" evidence="1">
    <location>
        <begin position="2614"/>
        <end position="2642"/>
    </location>
</feature>
<dbReference type="Pfam" id="PF19432">
    <property type="entry name" value="RME-8_N"/>
    <property type="match status" value="2"/>
</dbReference>
<dbReference type="InterPro" id="IPR011989">
    <property type="entry name" value="ARM-like"/>
</dbReference>
<proteinExistence type="predicted"/>
<feature type="compositionally biased region" description="Polar residues" evidence="1">
    <location>
        <begin position="1678"/>
        <end position="1693"/>
    </location>
</feature>
<dbReference type="InterPro" id="IPR045802">
    <property type="entry name" value="GRV2/DNAJC13_N"/>
</dbReference>
<dbReference type="PROSITE" id="PS50076">
    <property type="entry name" value="DNAJ_2"/>
    <property type="match status" value="1"/>
</dbReference>
<dbReference type="PANTHER" id="PTHR36983:SF2">
    <property type="entry name" value="DNAJ HOMOLOG SUBFAMILY C MEMBER 13"/>
    <property type="match status" value="1"/>
</dbReference>
<dbReference type="GO" id="GO:2000641">
    <property type="term" value="P:regulation of early endosome to late endosome transport"/>
    <property type="evidence" value="ECO:0007669"/>
    <property type="project" value="InterPro"/>
</dbReference>
<dbReference type="Gene3D" id="1.25.10.10">
    <property type="entry name" value="Leucine-rich Repeat Variant"/>
    <property type="match status" value="1"/>
</dbReference>
<organism evidence="3 4">
    <name type="scientific">Calicophoron daubneyi</name>
    <name type="common">Rumen fluke</name>
    <name type="synonym">Paramphistomum daubneyi</name>
    <dbReference type="NCBI Taxonomy" id="300641"/>
    <lineage>
        <taxon>Eukaryota</taxon>
        <taxon>Metazoa</taxon>
        <taxon>Spiralia</taxon>
        <taxon>Lophotrochozoa</taxon>
        <taxon>Platyhelminthes</taxon>
        <taxon>Trematoda</taxon>
        <taxon>Digenea</taxon>
        <taxon>Plagiorchiida</taxon>
        <taxon>Pronocephalata</taxon>
        <taxon>Paramphistomoidea</taxon>
        <taxon>Paramphistomidae</taxon>
        <taxon>Calicophoron</taxon>
    </lineage>
</organism>
<evidence type="ECO:0000256" key="1">
    <source>
        <dbReference type="SAM" id="MobiDB-lite"/>
    </source>
</evidence>
<feature type="region of interest" description="Disordered" evidence="1">
    <location>
        <begin position="1254"/>
        <end position="1277"/>
    </location>
</feature>
<evidence type="ECO:0000313" key="4">
    <source>
        <dbReference type="Proteomes" id="UP001497525"/>
    </source>
</evidence>
<accession>A0AAV2SXT7</accession>
<feature type="compositionally biased region" description="Basic and acidic residues" evidence="1">
    <location>
        <begin position="1203"/>
        <end position="1215"/>
    </location>
</feature>
<feature type="region of interest" description="Disordered" evidence="1">
    <location>
        <begin position="1677"/>
        <end position="1705"/>
    </location>
</feature>
<feature type="compositionally biased region" description="Pro residues" evidence="1">
    <location>
        <begin position="2621"/>
        <end position="2635"/>
    </location>
</feature>
<dbReference type="InterPro" id="IPR044978">
    <property type="entry name" value="GRV2/DNAJC13"/>
</dbReference>
<dbReference type="Gene3D" id="1.10.287.110">
    <property type="entry name" value="DnaJ domain"/>
    <property type="match status" value="1"/>
</dbReference>
<comment type="caution">
    <text evidence="3">The sequence shown here is derived from an EMBL/GenBank/DDBJ whole genome shotgun (WGS) entry which is preliminary data.</text>
</comment>
<dbReference type="CDD" id="cd06257">
    <property type="entry name" value="DnaJ"/>
    <property type="match status" value="1"/>
</dbReference>
<evidence type="ECO:0000259" key="2">
    <source>
        <dbReference type="PROSITE" id="PS50076"/>
    </source>
</evidence>
<protein>
    <recommendedName>
        <fullName evidence="2">J domain-containing protein</fullName>
    </recommendedName>
</protein>
<feature type="compositionally biased region" description="Acidic residues" evidence="1">
    <location>
        <begin position="1193"/>
        <end position="1202"/>
    </location>
</feature>
<dbReference type="InterPro" id="IPR036869">
    <property type="entry name" value="J_dom_sf"/>
</dbReference>
<dbReference type="SMART" id="SM00271">
    <property type="entry name" value="DnaJ"/>
    <property type="match status" value="1"/>
</dbReference>
<evidence type="ECO:0000313" key="3">
    <source>
        <dbReference type="EMBL" id="CAL5129261.1"/>
    </source>
</evidence>
<feature type="domain" description="J" evidence="2">
    <location>
        <begin position="1559"/>
        <end position="1618"/>
    </location>
</feature>
<name>A0AAV2SXT7_CALDB</name>
<dbReference type="Pfam" id="PF00226">
    <property type="entry name" value="DnaJ"/>
    <property type="match status" value="1"/>
</dbReference>
<dbReference type="EMBL" id="CAXLJL010000001">
    <property type="protein sequence ID" value="CAL5129261.1"/>
    <property type="molecule type" value="Genomic_DNA"/>
</dbReference>
<reference evidence="3" key="1">
    <citation type="submission" date="2024-06" db="EMBL/GenBank/DDBJ databases">
        <authorList>
            <person name="Liu X."/>
            <person name="Lenzi L."/>
            <person name="Haldenby T S."/>
            <person name="Uol C."/>
        </authorList>
    </citation>
    <scope>NUCLEOTIDE SEQUENCE</scope>
</reference>
<dbReference type="GO" id="GO:0010008">
    <property type="term" value="C:endosome membrane"/>
    <property type="evidence" value="ECO:0007669"/>
    <property type="project" value="TreeGrafter"/>
</dbReference>
<dbReference type="InterPro" id="IPR001623">
    <property type="entry name" value="DnaJ_domain"/>
</dbReference>
<dbReference type="GO" id="GO:0007032">
    <property type="term" value="P:endosome organization"/>
    <property type="evidence" value="ECO:0007669"/>
    <property type="project" value="InterPro"/>
</dbReference>
<feature type="region of interest" description="Disordered" evidence="1">
    <location>
        <begin position="833"/>
        <end position="900"/>
    </location>
</feature>
<sequence length="2642" mass="295870">MPKSCYKRLLTIGTLGITTYNKDTLRVTNQWPYGEIYSVRPDSAVKASQPQLQRLILTLVDTNRKRHDLTFASEYRIDVLSDLLRFRGRFCELTPQPPRVAAVKLGWSENVAHVLLSAGPISLDQVDSSSGNVIKSYFYRDMECLDKISDLTGGIAVVQCGFGRIHVFTVQNPDVLIRSCSDAAQTHLGLTLRRSTVPLTRDYCREFRLGKAGEEEFISQAEFVVQKVTPRYAPKRPTVNRLFCITESLLLERDPLSYRAVCAYPLCEICTLIRDRNEPQRFSVEYVRGELKVYFSTDRDALLASLLDAVRASGNRDVCVSSVMTNRGLRFCPSMMAATEEIESVHLRFLRQQPEGISFWEVLQRFNANVAYSGLLHSVTQDGVFAENKEKLIKDALSAILTQPPPGMDTSLLNSLPKVGSRTVDKRSSSIKVDNQTHLVLLEEQFHALRRLVASKAGFNAFTQLPGMRVTLGRIVVSALRRRDDAVTHAVLDAINTLMQPMHDQPDIRQEQLNKSSLMSSETFMSRLVDIFTLHALRGTGAIVLCALLDFFTFAICLPYSETSEGGAFDCLLRLVAKRGRALFRLFHHPSLAIVRGAGMVMRALIEEGGEDVAREMRSLSLTEGALLYHLLTACFTQGKDSRSLAIRQLSRELVALWIDQNPDAQDLLKRMFPLGLLSFLESDAEPPVKVIDHLPNRDNLRLAEDHMNRIQQQKQTIKYQLEAKVDKLLTHWRLRVGLPPPKPNVNRELEERPVVLRLPRNRTHALRDSAAENTPRPSNWRYFFYQFEQDHAKPDLVWNMRTRNELREAMEKEVQEFKRERDYFAQSMLENPEHGTQSASVDDETPTIVKPNLDVGSSEPATPVDDRTEAIPVAPTGSPPARLQSQHAPTPPPSPTRKHADRLITQASLVSWNHSEFKVEHPSLASEPRVGNYYLRLLLEEDKRVHGDDRTIPVDQDKKSNGGAENLVGLSRIQDSKQFFNDLFRRYLQYIASGPALGVSQVHSTYGTLDNQQRAHRLAMRCLCLHAMAVVYGRCHAEIGPVSDIPLLVFLLDRTTSAPERDCLLLLLNKLMLNKYNVDALVDADGVRVLVDLACLAHLHTSRAPTPLQSNVLKASAAQDANEGGDSTQREWWWYAPDRSGQANANGPMKLHGPFSYSELRKQVIAGNITGSTPVYAQGLDATPRCRPDGFLPEDEEEDEWERSRMSDAARKEAGSGGDMESGTKKPINRAMSGWIPARRVVQLRWAIPELLRPTHGPNETPPSSNNNSSSGGAEGVGSLVDRLGYSQGALLDHTTLAIRCVEVLRKLCDSCSSRDPNGGVVRPLPKPRRVISSPETLSHIVQLLLTFDPPLVERVVSLLHVMLDQNPCLPRLYLTGVFYFILMYTGSNVLPIARFLKDVHMLQAFRLDDGNRTSPNDLTSRSILGNMLPDAMIAYLENHSPEKFAEIFLGNFDSPEAIWNSEMRRYLIERIASHLADFTPRLHGNTRALYQYIGIPIIVYPQLKNELFCHDYYLRHLCDTVRFPDWPIRDPIALLRDILRQWRDENEKKPVDMSFGDAVKELGLDASQLNPSNEEALIRRAYYQMSMKYHPDKNPEGRDKFHAATVAYHFLCNRSKLGSGPNRLHIQLMLRAQSIVYCRYRSVLAPQKYAGYPMLIKTIRMETEDENLFARVAASEDTTNTPQSKDQNGGESSPVKGREKIPSKEDASNAVLLVAATELAYETVATSALNAEELRREGGIQVLQEAFARCSVLLSPTSSHPNDACVRVCGHVVSVFAAAAQFPSCRQYIQELPQLARHVLRLLYYRNLPNLCCLAASCTAAFCGDYWLCVNCYENGGLYLLLRPVFAYDFTLEEGGVETTEENNEQLVANRLALLCLWAVGRLVNGHHIAHEAREETMPIRDGPGIHDALARLVTPHIARKITELSNYEPTEKEKPDPPVIHDFDLESNRGRYLRSLAKLLTTNSVNPYLIWDNRCRAELDAMLDANINQITKTGDCDLEAVTRFTHSTYAHQLIIGEVFVRLYNKQPSYQLEDPKGFAVDLLRFIADEITSLTPKEAISADFIAENLRKDAESSNSSESLLDLGEIDWAAEAKNITDMSSAHLAAALEALGNVIHHNAGVELQCVRHFKLLFSVLDLHGFPELQARGLEIIQAVSKNNECLADIAACQLMSSMVLLFPSLPQCHQLLIETVDHLIMSTNLLKEFVYCGGLIYLLDVLVRSPVRRVRECVVTLLSHCLVDKQVGRRIQALLSQYLPPIFPETIRDTPDAFLTLFDSEQENPELIWNADFRQKLSDTLVEQTQSFFANQKKNPKIRWCLPDSFTVSYGDVLMNLASHRLETGAQATEDEELMASLGPIVVAGVYLHLYVASPGWALRRPEVFADNVLEHWIETAKHLPQSALLLRLLTRACVAVLTDRPGLLDSLPRKGYLHRIVDVLGEITDPEGAKAAVLLLHKMSSSKICVQAMADRDTIGGLMRVVNCCIGEELGLVGETLFSIFDCPDCDPLIAQALKHDLIPYVLNLLQRGLPRSVKEPGQTCAYLVKALKAMQRSVNYGQKVTECLESFPNWADYRDQSHALFISNVPHSATAYLTAGPSAGSLHAGYLTAATAVSHGHNHVGPPPPPIGPPQPPSPKSTYASK</sequence>
<dbReference type="GO" id="GO:0006898">
    <property type="term" value="P:receptor-mediated endocytosis"/>
    <property type="evidence" value="ECO:0007669"/>
    <property type="project" value="TreeGrafter"/>
</dbReference>
<dbReference type="InterPro" id="IPR016024">
    <property type="entry name" value="ARM-type_fold"/>
</dbReference>
<dbReference type="PANTHER" id="PTHR36983">
    <property type="entry name" value="DNAJ HOMOLOG SUBFAMILY C MEMBER 13"/>
    <property type="match status" value="1"/>
</dbReference>
<feature type="region of interest" description="Disordered" evidence="1">
    <location>
        <begin position="1181"/>
        <end position="1229"/>
    </location>
</feature>
<dbReference type="SUPFAM" id="SSF46565">
    <property type="entry name" value="Chaperone J-domain"/>
    <property type="match status" value="1"/>
</dbReference>